<dbReference type="Proteomes" id="UP001203410">
    <property type="component" value="Unassembled WGS sequence"/>
</dbReference>
<dbReference type="InterPro" id="IPR013654">
    <property type="entry name" value="PAS_2"/>
</dbReference>
<evidence type="ECO:0000259" key="2">
    <source>
        <dbReference type="Pfam" id="PF08446"/>
    </source>
</evidence>
<dbReference type="SUPFAM" id="SSF55781">
    <property type="entry name" value="GAF domain-like"/>
    <property type="match status" value="1"/>
</dbReference>
<feature type="domain" description="GAF" evidence="1">
    <location>
        <begin position="123"/>
        <end position="256"/>
    </location>
</feature>
<dbReference type="InterPro" id="IPR003018">
    <property type="entry name" value="GAF"/>
</dbReference>
<accession>A0ABT0RSQ3</accession>
<dbReference type="EMBL" id="JAMGBA010000001">
    <property type="protein sequence ID" value="MCL6698037.1"/>
    <property type="molecule type" value="Genomic_DNA"/>
</dbReference>
<dbReference type="SUPFAM" id="SSF55785">
    <property type="entry name" value="PYP-like sensor domain (PAS domain)"/>
    <property type="match status" value="1"/>
</dbReference>
<protein>
    <recommendedName>
        <fullName evidence="5">GAF domain-containing protein</fullName>
    </recommendedName>
</protein>
<dbReference type="Pfam" id="PF08446">
    <property type="entry name" value="PAS_2"/>
    <property type="match status" value="1"/>
</dbReference>
<evidence type="ECO:0000313" key="3">
    <source>
        <dbReference type="EMBL" id="MCL6698037.1"/>
    </source>
</evidence>
<dbReference type="RefSeq" id="WP_249903383.1">
    <property type="nucleotide sequence ID" value="NZ_JAMGBA010000001.1"/>
</dbReference>
<evidence type="ECO:0000313" key="4">
    <source>
        <dbReference type="Proteomes" id="UP001203410"/>
    </source>
</evidence>
<evidence type="ECO:0000259" key="1">
    <source>
        <dbReference type="Pfam" id="PF01590"/>
    </source>
</evidence>
<comment type="caution">
    <text evidence="3">The sequence shown here is derived from an EMBL/GenBank/DDBJ whole genome shotgun (WGS) entry which is preliminary data.</text>
</comment>
<reference evidence="3 4" key="1">
    <citation type="submission" date="2022-05" db="EMBL/GenBank/DDBJ databases">
        <authorList>
            <person name="Jo J.-H."/>
            <person name="Im W.-T."/>
        </authorList>
    </citation>
    <scope>NUCLEOTIDE SEQUENCE [LARGE SCALE GENOMIC DNA]</scope>
    <source>
        <strain evidence="3 4">NSE70-1</strain>
    </source>
</reference>
<organism evidence="3 4">
    <name type="scientific">Sphingomonas caseinilyticus</name>
    <dbReference type="NCBI Taxonomy" id="2908205"/>
    <lineage>
        <taxon>Bacteria</taxon>
        <taxon>Pseudomonadati</taxon>
        <taxon>Pseudomonadota</taxon>
        <taxon>Alphaproteobacteria</taxon>
        <taxon>Sphingomonadales</taxon>
        <taxon>Sphingomonadaceae</taxon>
        <taxon>Sphingomonas</taxon>
    </lineage>
</organism>
<proteinExistence type="predicted"/>
<feature type="domain" description="PAS fold-2" evidence="2">
    <location>
        <begin position="3"/>
        <end position="64"/>
    </location>
</feature>
<gene>
    <name evidence="3" type="ORF">LZ496_04455</name>
</gene>
<keyword evidence="4" id="KW-1185">Reference proteome</keyword>
<dbReference type="Gene3D" id="3.30.450.40">
    <property type="match status" value="1"/>
</dbReference>
<dbReference type="Gene3D" id="3.30.450.20">
    <property type="entry name" value="PAS domain"/>
    <property type="match status" value="1"/>
</dbReference>
<evidence type="ECO:0008006" key="5">
    <source>
        <dbReference type="Google" id="ProtNLM"/>
    </source>
</evidence>
<dbReference type="InterPro" id="IPR029016">
    <property type="entry name" value="GAF-like_dom_sf"/>
</dbReference>
<name>A0ABT0RSQ3_9SPHN</name>
<dbReference type="Pfam" id="PF01590">
    <property type="entry name" value="GAF"/>
    <property type="match status" value="1"/>
</dbReference>
<sequence>MAAVQPCALLLVIGPDWHVETVSANVGMLGDIRPATVVGQPLADVIGSKAIHSLRNRLAWLSSDESEVQDYGVEWGDVMLDIRATGDDGRYLIEAELAAEPRLPDGIGMVRSMSDRLTGNEPVELAGQAMRLLHSLIGFEKVVICDDLGAVIASNLKSDTEGTFPTTNGSRLIADRDAEQVPLVGNEEDELLAKAAYLAPGAEEVERLAGLGIASTMSLPLRIDGELVASLHAFNSTPKRIGAERRSVAHLFAERLVARMARRGWGKYALTP</sequence>
<dbReference type="InterPro" id="IPR035965">
    <property type="entry name" value="PAS-like_dom_sf"/>
</dbReference>